<evidence type="ECO:0000313" key="3">
    <source>
        <dbReference type="EMBL" id="MBB6037418.1"/>
    </source>
</evidence>
<reference evidence="3 4" key="1">
    <citation type="submission" date="2020-08" db="EMBL/GenBank/DDBJ databases">
        <title>Genomic Encyclopedia of Type Strains, Phase IV (KMG-IV): sequencing the most valuable type-strain genomes for metagenomic binning, comparative biology and taxonomic classification.</title>
        <authorList>
            <person name="Goeker M."/>
        </authorList>
    </citation>
    <scope>NUCLEOTIDE SEQUENCE [LARGE SCALE GENOMIC DNA]</scope>
    <source>
        <strain evidence="3 4">YIM 65646</strain>
    </source>
</reference>
<dbReference type="InterPro" id="IPR005693">
    <property type="entry name" value="Mce"/>
</dbReference>
<dbReference type="EMBL" id="JACHGT010000012">
    <property type="protein sequence ID" value="MBB6037418.1"/>
    <property type="molecule type" value="Genomic_DNA"/>
</dbReference>
<feature type="domain" description="Mce/MlaD" evidence="1">
    <location>
        <begin position="40"/>
        <end position="119"/>
    </location>
</feature>
<evidence type="ECO:0000313" key="4">
    <source>
        <dbReference type="Proteomes" id="UP000548476"/>
    </source>
</evidence>
<dbReference type="Pfam" id="PF02470">
    <property type="entry name" value="MlaD"/>
    <property type="match status" value="1"/>
</dbReference>
<evidence type="ECO:0000259" key="1">
    <source>
        <dbReference type="Pfam" id="PF02470"/>
    </source>
</evidence>
<feature type="domain" description="Mammalian cell entry C-terminal" evidence="2">
    <location>
        <begin position="125"/>
        <end position="309"/>
    </location>
</feature>
<dbReference type="Pfam" id="PF11887">
    <property type="entry name" value="Mce4_CUP1"/>
    <property type="match status" value="1"/>
</dbReference>
<proteinExistence type="predicted"/>
<dbReference type="InterPro" id="IPR024516">
    <property type="entry name" value="Mce_C"/>
</dbReference>
<accession>A0A841FUK7</accession>
<sequence>MKKSFSERDPVPMGIAAIVVLALAVTAAFSINQITGFLGGSTYSAQFRDAAQLNPGTEVRVAGVKVGEVTDVELSGLGTPEPHVRVDFRIDGDVRLGTETGATVQLKTLLGQRYVALAPAGGGDMEPGDTIPLARTATPLDVVDAVNGLADTFGEIDTEALARAMSTLTDTLEETPEGFNASIDGLSRLSETIASRDAELRELLAHAATVTTALAERDDEFVKLVEDGNRLLEEVRNRKDAIHELLVATGALSEELEGLVTDNKAQLKPALDNLHSVTQLLLDNRENLEATLTNMGPFVTAFSNVLGNGRWFDSYIDGLLQPYGVGEPPAKKEEK</sequence>
<dbReference type="RefSeq" id="WP_239122313.1">
    <property type="nucleotide sequence ID" value="NZ_BONT01000081.1"/>
</dbReference>
<dbReference type="NCBIfam" id="TIGR00996">
    <property type="entry name" value="Mtu_fam_mce"/>
    <property type="match status" value="1"/>
</dbReference>
<gene>
    <name evidence="3" type="ORF">HNR73_005294</name>
</gene>
<evidence type="ECO:0000259" key="2">
    <source>
        <dbReference type="Pfam" id="PF11887"/>
    </source>
</evidence>
<protein>
    <submittedName>
        <fullName evidence="3">Phospholipid/cholesterol/gamma-HCH transport system substrate-binding protein</fullName>
    </submittedName>
</protein>
<dbReference type="InterPro" id="IPR003399">
    <property type="entry name" value="Mce/MlaD"/>
</dbReference>
<keyword evidence="4" id="KW-1185">Reference proteome</keyword>
<comment type="caution">
    <text evidence="3">The sequence shown here is derived from an EMBL/GenBank/DDBJ whole genome shotgun (WGS) entry which is preliminary data.</text>
</comment>
<name>A0A841FUK7_9ACTN</name>
<dbReference type="PANTHER" id="PTHR33371">
    <property type="entry name" value="INTERMEMBRANE PHOSPHOLIPID TRANSPORT SYSTEM BINDING PROTEIN MLAD-RELATED"/>
    <property type="match status" value="1"/>
</dbReference>
<dbReference type="Proteomes" id="UP000548476">
    <property type="component" value="Unassembled WGS sequence"/>
</dbReference>
<dbReference type="PANTHER" id="PTHR33371:SF18">
    <property type="entry name" value="MCE-FAMILY PROTEIN MCE3C"/>
    <property type="match status" value="1"/>
</dbReference>
<dbReference type="GO" id="GO:0005576">
    <property type="term" value="C:extracellular region"/>
    <property type="evidence" value="ECO:0007669"/>
    <property type="project" value="TreeGrafter"/>
</dbReference>
<dbReference type="AlphaFoldDB" id="A0A841FUK7"/>
<organism evidence="3 4">
    <name type="scientific">Phytomonospora endophytica</name>
    <dbReference type="NCBI Taxonomy" id="714109"/>
    <lineage>
        <taxon>Bacteria</taxon>
        <taxon>Bacillati</taxon>
        <taxon>Actinomycetota</taxon>
        <taxon>Actinomycetes</taxon>
        <taxon>Micromonosporales</taxon>
        <taxon>Micromonosporaceae</taxon>
        <taxon>Phytomonospora</taxon>
    </lineage>
</organism>
<dbReference type="InterPro" id="IPR052336">
    <property type="entry name" value="MlaD_Phospholipid_Transporter"/>
</dbReference>